<dbReference type="PANTHER" id="PTHR23259">
    <property type="entry name" value="RIDDLE"/>
    <property type="match status" value="1"/>
</dbReference>
<evidence type="ECO:0000256" key="1">
    <source>
        <dbReference type="ARBA" id="ARBA00022900"/>
    </source>
</evidence>
<reference evidence="5" key="1">
    <citation type="submission" date="2023-06" db="EMBL/GenBank/DDBJ databases">
        <title>Genomic analysis of the entomopathogenic nematode Steinernema hermaphroditum.</title>
        <authorList>
            <person name="Schwarz E.M."/>
            <person name="Heppert J.K."/>
            <person name="Baniya A."/>
            <person name="Schwartz H.T."/>
            <person name="Tan C.-H."/>
            <person name="Antoshechkin I."/>
            <person name="Sternberg P.W."/>
            <person name="Goodrich-Blair H."/>
            <person name="Dillman A.R."/>
        </authorList>
    </citation>
    <scope>NUCLEOTIDE SEQUENCE</scope>
    <source>
        <strain evidence="5">PS9179</strain>
        <tissue evidence="5">Whole animal</tissue>
    </source>
</reference>
<protein>
    <recommendedName>
        <fullName evidence="7">TIL domain-containing protein</fullName>
    </recommendedName>
</protein>
<gene>
    <name evidence="5" type="ORF">QR680_015500</name>
</gene>
<keyword evidence="6" id="KW-1185">Reference proteome</keyword>
<evidence type="ECO:0000313" key="6">
    <source>
        <dbReference type="Proteomes" id="UP001175271"/>
    </source>
</evidence>
<dbReference type="InterPro" id="IPR051368">
    <property type="entry name" value="SerProtInhib-TIL_Domain"/>
</dbReference>
<dbReference type="Gene3D" id="2.10.25.10">
    <property type="entry name" value="Laminin"/>
    <property type="match status" value="2"/>
</dbReference>
<dbReference type="SUPFAM" id="SSF57567">
    <property type="entry name" value="Serine protease inhibitors"/>
    <property type="match status" value="2"/>
</dbReference>
<dbReference type="PANTHER" id="PTHR23259:SF70">
    <property type="entry name" value="ACCESSORY GLAND PROTEIN ACP62F-RELATED"/>
    <property type="match status" value="1"/>
</dbReference>
<dbReference type="EMBL" id="JAUCMV010000004">
    <property type="protein sequence ID" value="KAK0400886.1"/>
    <property type="molecule type" value="Genomic_DNA"/>
</dbReference>
<dbReference type="AlphaFoldDB" id="A0AA39H8Z4"/>
<dbReference type="InterPro" id="IPR036084">
    <property type="entry name" value="Ser_inhib-like_sf"/>
</dbReference>
<dbReference type="GO" id="GO:0004867">
    <property type="term" value="F:serine-type endopeptidase inhibitor activity"/>
    <property type="evidence" value="ECO:0007669"/>
    <property type="project" value="UniProtKB-KW"/>
</dbReference>
<evidence type="ECO:0008006" key="7">
    <source>
        <dbReference type="Google" id="ProtNLM"/>
    </source>
</evidence>
<sequence>MKSFYIVVCSALVQFSLAFIFTNDECEGNEIYYNGTGSICHATCDDPDHDDCFKILHPPGCYCKRPFVDFGGDCIMPDKCPPTGTCPKNELYLKRGCDSFCDGPYVTQCNTEFDFPSCYCQKPFSRNKRGKCLKREECPKTNSSIKKTRAPRRTPARSSRE</sequence>
<evidence type="ECO:0000256" key="2">
    <source>
        <dbReference type="ARBA" id="ARBA00023157"/>
    </source>
</evidence>
<organism evidence="5 6">
    <name type="scientific">Steinernema hermaphroditum</name>
    <dbReference type="NCBI Taxonomy" id="289476"/>
    <lineage>
        <taxon>Eukaryota</taxon>
        <taxon>Metazoa</taxon>
        <taxon>Ecdysozoa</taxon>
        <taxon>Nematoda</taxon>
        <taxon>Chromadorea</taxon>
        <taxon>Rhabditida</taxon>
        <taxon>Tylenchina</taxon>
        <taxon>Panagrolaimomorpha</taxon>
        <taxon>Strongyloidoidea</taxon>
        <taxon>Steinernematidae</taxon>
        <taxon>Steinernema</taxon>
    </lineage>
</organism>
<name>A0AA39H8Z4_9BILA</name>
<feature type="region of interest" description="Disordered" evidence="3">
    <location>
        <begin position="136"/>
        <end position="161"/>
    </location>
</feature>
<accession>A0AA39H8Z4</accession>
<evidence type="ECO:0000256" key="4">
    <source>
        <dbReference type="SAM" id="SignalP"/>
    </source>
</evidence>
<comment type="caution">
    <text evidence="5">The sequence shown here is derived from an EMBL/GenBank/DDBJ whole genome shotgun (WGS) entry which is preliminary data.</text>
</comment>
<keyword evidence="1" id="KW-0722">Serine protease inhibitor</keyword>
<feature type="compositionally biased region" description="Basic residues" evidence="3">
    <location>
        <begin position="146"/>
        <end position="155"/>
    </location>
</feature>
<proteinExistence type="predicted"/>
<dbReference type="Proteomes" id="UP001175271">
    <property type="component" value="Unassembled WGS sequence"/>
</dbReference>
<keyword evidence="4" id="KW-0732">Signal</keyword>
<keyword evidence="1" id="KW-0646">Protease inhibitor</keyword>
<dbReference type="CDD" id="cd19941">
    <property type="entry name" value="TIL"/>
    <property type="match status" value="1"/>
</dbReference>
<feature type="signal peptide" evidence="4">
    <location>
        <begin position="1"/>
        <end position="18"/>
    </location>
</feature>
<feature type="chain" id="PRO_5041447977" description="TIL domain-containing protein" evidence="4">
    <location>
        <begin position="19"/>
        <end position="161"/>
    </location>
</feature>
<evidence type="ECO:0000256" key="3">
    <source>
        <dbReference type="SAM" id="MobiDB-lite"/>
    </source>
</evidence>
<keyword evidence="2" id="KW-1015">Disulfide bond</keyword>
<evidence type="ECO:0000313" key="5">
    <source>
        <dbReference type="EMBL" id="KAK0400886.1"/>
    </source>
</evidence>